<reference evidence="1 2" key="1">
    <citation type="submission" date="2018-06" db="EMBL/GenBank/DDBJ databases">
        <title>Genome sequencing of Oceanotoga sp. sy52.</title>
        <authorList>
            <person name="Mori K."/>
        </authorList>
    </citation>
    <scope>NUCLEOTIDE SEQUENCE [LARGE SCALE GENOMIC DNA]</scope>
    <source>
        <strain evidence="2">sy52</strain>
    </source>
</reference>
<evidence type="ECO:0000313" key="2">
    <source>
        <dbReference type="Proteomes" id="UP000516361"/>
    </source>
</evidence>
<accession>A0A7G1G583</accession>
<dbReference type="AlphaFoldDB" id="A0A7G1G583"/>
<dbReference type="RefSeq" id="WP_190614464.1">
    <property type="nucleotide sequence ID" value="NZ_AP018712.1"/>
</dbReference>
<dbReference type="EMBL" id="AP018712">
    <property type="protein sequence ID" value="BBE31728.1"/>
    <property type="molecule type" value="Genomic_DNA"/>
</dbReference>
<gene>
    <name evidence="1" type="ORF">OSSY52_18690</name>
</gene>
<dbReference type="KEGG" id="ocy:OSSY52_18690"/>
<sequence length="853" mass="102106">MKTENKCKYLIFKDDEEKLKKLKENAVKKIGIIQWYTDKNIKLILEKQSTGILKYWIENEKSIKIKHDLIEKLKDSKLIVKVKYVIKKDPEIILYEYLTPFNLNYSKNINYMLEIEKKNKICSFEFFEEYEINRYEKISEDDINEYNDKILSTNTINNLLKQYNNDNKNSNELFLDVINYVNNKLLNDVTVIMPCGQAITGNRKNEKTGNTVFDNLKSLKKLDYENSKLTPELQTIYLLKEKGFNIKKIILLLNEPYENIKKNIVEELDLTFQNDLNKIYYYLTYTFKKFFKGVEIEYRKLNFNPDDYKTSSTTFKEIWDIMDGIFEKEKNNEIIIDVAPGVKYLGIILSFYSMFNQKNFYYKYERQHNLVKIPQFGIDWDYNYIDESYSILKAYKDSENKEMFDLSDLLSFPDILYKIMKISNEGIISFFPLEKIFDKLKEKREMPFGYGEKYLHLLKNNNLKAYLKDGIIKKWSTMWMGDQIPETVEHSQRHSKRLMEFTVNLINTLSESIFLNVDNLEEEYNNDISYKDLLYFIFGVALNIHDLGHTYPKYFVDGKTYYLDSLPSLVRDLHNELTLQLIDNKEYDILAEIKPFSSNSKTLKEIFGDKTEEVKEAIKMICKYHRGYLEVEEDLNSKDKEKNFIKPLKIKTDKLINIYNPMNNKLKKIVIHLAKWIKFIDGTDVQADRIITDSYHKNRIERTKNEIFYLIDKTKEFEFYKVYKTDLENIKKYLKEENYKDLDNTAKRLENNIYDNIDKITFELEIIDKIAFKARQFNHFTKHSRVSAIYPTWFEDNSKDEKILHIKIIENKNLKNEKDSSVDFIEEIKEDIKKEFENAYISKEKNITKIIFD</sequence>
<evidence type="ECO:0000313" key="1">
    <source>
        <dbReference type="EMBL" id="BBE31728.1"/>
    </source>
</evidence>
<keyword evidence="2" id="KW-1185">Reference proteome</keyword>
<proteinExistence type="predicted"/>
<dbReference type="InParanoid" id="A0A7G1G583"/>
<evidence type="ECO:0008006" key="3">
    <source>
        <dbReference type="Google" id="ProtNLM"/>
    </source>
</evidence>
<organism evidence="1 2">
    <name type="scientific">Tepiditoga spiralis</name>
    <dbReference type="NCBI Taxonomy" id="2108365"/>
    <lineage>
        <taxon>Bacteria</taxon>
        <taxon>Thermotogati</taxon>
        <taxon>Thermotogota</taxon>
        <taxon>Thermotogae</taxon>
        <taxon>Petrotogales</taxon>
        <taxon>Petrotogaceae</taxon>
        <taxon>Tepiditoga</taxon>
    </lineage>
</organism>
<protein>
    <recommendedName>
        <fullName evidence="3">CRISPR system ring nuclease SSO1393-like domain-containing protein</fullName>
    </recommendedName>
</protein>
<name>A0A7G1G583_9BACT</name>
<dbReference type="Proteomes" id="UP000516361">
    <property type="component" value="Chromosome"/>
</dbReference>